<dbReference type="EMBL" id="BNCP01000032">
    <property type="protein sequence ID" value="GIL85246.1"/>
    <property type="molecule type" value="Genomic_DNA"/>
</dbReference>
<evidence type="ECO:0000256" key="1">
    <source>
        <dbReference type="SAM" id="MobiDB-lite"/>
    </source>
</evidence>
<protein>
    <submittedName>
        <fullName evidence="2">Uncharacterized protein</fullName>
    </submittedName>
</protein>
<reference evidence="2" key="1">
    <citation type="journal article" date="2021" name="Proc. Natl. Acad. Sci. U.S.A.">
        <title>Three genomes in the algal genus Volvox reveal the fate of a haploid sex-determining region after a transition to homothallism.</title>
        <authorList>
            <person name="Yamamoto K."/>
            <person name="Hamaji T."/>
            <person name="Kawai-Toyooka H."/>
            <person name="Matsuzaki R."/>
            <person name="Takahashi F."/>
            <person name="Nishimura Y."/>
            <person name="Kawachi M."/>
            <person name="Noguchi H."/>
            <person name="Minakuchi Y."/>
            <person name="Umen J.G."/>
            <person name="Toyoda A."/>
            <person name="Nozaki H."/>
        </authorList>
    </citation>
    <scope>NUCLEOTIDE SEQUENCE</scope>
    <source>
        <strain evidence="2">NIES-3786</strain>
    </source>
</reference>
<sequence>MVRSYSASTSAVFAYRSLQIRMYTTPAMKTLLAFLLIAACAGLLTRTATAAKLRGLNQANSIALTAAGTKLSVENTEDHEVHRVVRRATGETAATATAAAATAFPCIPLRRLLKAGVAAGISLLPCPGDDTPLPRRSPPPPPRSVPPPPKRPPPPPPARSPPPPPPSVLKPPPPLVSRKPPPPRIIRDPCGILSSVDGKQARVYCP</sequence>
<gene>
    <name evidence="2" type="ORF">Vretifemale_13854</name>
</gene>
<keyword evidence="3" id="KW-1185">Reference proteome</keyword>
<feature type="region of interest" description="Disordered" evidence="1">
    <location>
        <begin position="125"/>
        <end position="193"/>
    </location>
</feature>
<evidence type="ECO:0000313" key="3">
    <source>
        <dbReference type="Proteomes" id="UP000747110"/>
    </source>
</evidence>
<dbReference type="Proteomes" id="UP000747110">
    <property type="component" value="Unassembled WGS sequence"/>
</dbReference>
<proteinExistence type="predicted"/>
<feature type="compositionally biased region" description="Pro residues" evidence="1">
    <location>
        <begin position="135"/>
        <end position="184"/>
    </location>
</feature>
<comment type="caution">
    <text evidence="2">The sequence shown here is derived from an EMBL/GenBank/DDBJ whole genome shotgun (WGS) entry which is preliminary data.</text>
</comment>
<accession>A0A8J4FUW6</accession>
<dbReference type="OrthoDB" id="10637061at2759"/>
<dbReference type="AlphaFoldDB" id="A0A8J4FUW6"/>
<name>A0A8J4FUW6_9CHLO</name>
<organism evidence="2 3">
    <name type="scientific">Volvox reticuliferus</name>
    <dbReference type="NCBI Taxonomy" id="1737510"/>
    <lineage>
        <taxon>Eukaryota</taxon>
        <taxon>Viridiplantae</taxon>
        <taxon>Chlorophyta</taxon>
        <taxon>core chlorophytes</taxon>
        <taxon>Chlorophyceae</taxon>
        <taxon>CS clade</taxon>
        <taxon>Chlamydomonadales</taxon>
        <taxon>Volvocaceae</taxon>
        <taxon>Volvox</taxon>
    </lineage>
</organism>
<evidence type="ECO:0000313" key="2">
    <source>
        <dbReference type="EMBL" id="GIL85246.1"/>
    </source>
</evidence>